<dbReference type="InterPro" id="IPR010982">
    <property type="entry name" value="Lambda_DNA-bd_dom_sf"/>
</dbReference>
<keyword evidence="3" id="KW-1185">Reference proteome</keyword>
<name>A0A5B9E7D4_9BACT</name>
<dbReference type="Gene3D" id="1.10.260.40">
    <property type="entry name" value="lambda repressor-like DNA-binding domains"/>
    <property type="match status" value="1"/>
</dbReference>
<dbReference type="GO" id="GO:0003677">
    <property type="term" value="F:DNA binding"/>
    <property type="evidence" value="ECO:0007669"/>
    <property type="project" value="InterPro"/>
</dbReference>
<dbReference type="EMBL" id="CP042806">
    <property type="protein sequence ID" value="QEE28173.1"/>
    <property type="molecule type" value="Genomic_DNA"/>
</dbReference>
<sequence>MAKKLLEDLGRRVQQKRGKLGVRAAAQQIGISHATLSRIERGHLPDLENYRKICVWLGEDPETIAVETVVAESSPISEVHFRKKPTVTPVTAEALAQMILAAQNFILTRQGGF</sequence>
<evidence type="ECO:0000313" key="3">
    <source>
        <dbReference type="Proteomes" id="UP000321820"/>
    </source>
</evidence>
<dbReference type="Proteomes" id="UP000321820">
    <property type="component" value="Chromosome"/>
</dbReference>
<evidence type="ECO:0000313" key="2">
    <source>
        <dbReference type="EMBL" id="QEE28173.1"/>
    </source>
</evidence>
<proteinExistence type="predicted"/>
<dbReference type="CDD" id="cd00093">
    <property type="entry name" value="HTH_XRE"/>
    <property type="match status" value="1"/>
</dbReference>
<dbReference type="KEGG" id="talb:FTW19_09305"/>
<feature type="domain" description="HTH cro/C1-type" evidence="1">
    <location>
        <begin position="26"/>
        <end position="64"/>
    </location>
</feature>
<dbReference type="RefSeq" id="WP_147647363.1">
    <property type="nucleotide sequence ID" value="NZ_CP042806.1"/>
</dbReference>
<dbReference type="Pfam" id="PF13560">
    <property type="entry name" value="HTH_31"/>
    <property type="match status" value="1"/>
</dbReference>
<dbReference type="PROSITE" id="PS50943">
    <property type="entry name" value="HTH_CROC1"/>
    <property type="match status" value="1"/>
</dbReference>
<dbReference type="OrthoDB" id="884972at2"/>
<accession>A0A5B9E7D4</accession>
<protein>
    <submittedName>
        <fullName evidence="2">Helix-turn-helix transcriptional regulator</fullName>
    </submittedName>
</protein>
<dbReference type="SUPFAM" id="SSF47413">
    <property type="entry name" value="lambda repressor-like DNA-binding domains"/>
    <property type="match status" value="1"/>
</dbReference>
<dbReference type="SMART" id="SM00530">
    <property type="entry name" value="HTH_XRE"/>
    <property type="match status" value="1"/>
</dbReference>
<organism evidence="2 3">
    <name type="scientific">Terriglobus albidus</name>
    <dbReference type="NCBI Taxonomy" id="1592106"/>
    <lineage>
        <taxon>Bacteria</taxon>
        <taxon>Pseudomonadati</taxon>
        <taxon>Acidobacteriota</taxon>
        <taxon>Terriglobia</taxon>
        <taxon>Terriglobales</taxon>
        <taxon>Acidobacteriaceae</taxon>
        <taxon>Terriglobus</taxon>
    </lineage>
</organism>
<gene>
    <name evidence="2" type="ORF">FTW19_09305</name>
</gene>
<evidence type="ECO:0000259" key="1">
    <source>
        <dbReference type="PROSITE" id="PS50943"/>
    </source>
</evidence>
<dbReference type="AlphaFoldDB" id="A0A5B9E7D4"/>
<reference evidence="2 3" key="1">
    <citation type="submission" date="2019-08" db="EMBL/GenBank/DDBJ databases">
        <title>Complete genome sequence of Terriglobus albidus strain ORNL.</title>
        <authorList>
            <person name="Podar M."/>
        </authorList>
    </citation>
    <scope>NUCLEOTIDE SEQUENCE [LARGE SCALE GENOMIC DNA]</scope>
    <source>
        <strain evidence="2 3">ORNL</strain>
    </source>
</reference>
<dbReference type="InterPro" id="IPR001387">
    <property type="entry name" value="Cro/C1-type_HTH"/>
</dbReference>